<proteinExistence type="predicted"/>
<name>A0A512HQH0_9ACTN</name>
<evidence type="ECO:0000313" key="2">
    <source>
        <dbReference type="Proteomes" id="UP000321769"/>
    </source>
</evidence>
<dbReference type="EMBL" id="BJZQ01000001">
    <property type="protein sequence ID" value="GEO87689.1"/>
    <property type="molecule type" value="Genomic_DNA"/>
</dbReference>
<comment type="caution">
    <text evidence="1">The sequence shown here is derived from an EMBL/GenBank/DDBJ whole genome shotgun (WGS) entry which is preliminary data.</text>
</comment>
<reference evidence="1 2" key="1">
    <citation type="submission" date="2019-07" db="EMBL/GenBank/DDBJ databases">
        <title>Whole genome shotgun sequence of Aeromicrobium flavum NBRC 107625.</title>
        <authorList>
            <person name="Hosoyama A."/>
            <person name="Uohara A."/>
            <person name="Ohji S."/>
            <person name="Ichikawa N."/>
        </authorList>
    </citation>
    <scope>NUCLEOTIDE SEQUENCE [LARGE SCALE GENOMIC DNA]</scope>
    <source>
        <strain evidence="1 2">NBRC 107625</strain>
    </source>
</reference>
<keyword evidence="2" id="KW-1185">Reference proteome</keyword>
<dbReference type="RefSeq" id="WP_146825058.1">
    <property type="nucleotide sequence ID" value="NZ_BAAAYQ010000001.1"/>
</dbReference>
<dbReference type="Gene3D" id="3.10.180.10">
    <property type="entry name" value="2,3-Dihydroxybiphenyl 1,2-Dioxygenase, domain 1"/>
    <property type="match status" value="1"/>
</dbReference>
<dbReference type="Proteomes" id="UP000321769">
    <property type="component" value="Unassembled WGS sequence"/>
</dbReference>
<gene>
    <name evidence="1" type="ORF">AFL01nite_00160</name>
</gene>
<protein>
    <submittedName>
        <fullName evidence="1">Uncharacterized protein</fullName>
    </submittedName>
</protein>
<organism evidence="1 2">
    <name type="scientific">Aeromicrobium flavum</name>
    <dbReference type="NCBI Taxonomy" id="416568"/>
    <lineage>
        <taxon>Bacteria</taxon>
        <taxon>Bacillati</taxon>
        <taxon>Actinomycetota</taxon>
        <taxon>Actinomycetes</taxon>
        <taxon>Propionibacteriales</taxon>
        <taxon>Nocardioidaceae</taxon>
        <taxon>Aeromicrobium</taxon>
    </lineage>
</organism>
<sequence>MAPQVVAALPCGDIDEIAEFFGVLGFDVTYRQVRPNPYVVVEGHGFPLHYYGLAGHRPEASHSTCIVLVDDTEPIFSAFADGLRAAYGRLLVRGFPRITRPRPRKNAEGRTGFSLIDPAGNWIRFMRVTPEEAEREEPAASRLGEALLNAIVLADSKGDVEQALKVLRGAVGRADPRDEALPRALGFLAELEERSDA</sequence>
<accession>A0A512HQH0</accession>
<dbReference type="InterPro" id="IPR029068">
    <property type="entry name" value="Glyas_Bleomycin-R_OHBP_Dase"/>
</dbReference>
<evidence type="ECO:0000313" key="1">
    <source>
        <dbReference type="EMBL" id="GEO87689.1"/>
    </source>
</evidence>
<dbReference type="OrthoDB" id="6624781at2"/>
<dbReference type="SUPFAM" id="SSF54593">
    <property type="entry name" value="Glyoxalase/Bleomycin resistance protein/Dihydroxybiphenyl dioxygenase"/>
    <property type="match status" value="1"/>
</dbReference>
<dbReference type="AlphaFoldDB" id="A0A512HQH0"/>